<dbReference type="EMBL" id="BK059103">
    <property type="protein sequence ID" value="DAE30281.1"/>
    <property type="molecule type" value="Genomic_DNA"/>
</dbReference>
<feature type="region of interest" description="Disordered" evidence="1">
    <location>
        <begin position="1"/>
        <end position="24"/>
    </location>
</feature>
<feature type="region of interest" description="Disordered" evidence="1">
    <location>
        <begin position="201"/>
        <end position="249"/>
    </location>
</feature>
<name>A0A8S5RGS3_9VIRU</name>
<protein>
    <submittedName>
        <fullName evidence="2">Uncharacterized protein</fullName>
    </submittedName>
</protein>
<organism evidence="2">
    <name type="scientific">virus sp. ct5rm7</name>
    <dbReference type="NCBI Taxonomy" id="2827298"/>
    <lineage>
        <taxon>Viruses</taxon>
    </lineage>
</organism>
<evidence type="ECO:0000313" key="2">
    <source>
        <dbReference type="EMBL" id="DAE30281.1"/>
    </source>
</evidence>
<accession>A0A8S5RGS3</accession>
<sequence length="249" mass="29034">MIKDKHPTEQPQPSVPPADNRPEEVMENPFVSMYQAVRRAILTVREDPDNPLSAPFFKTVAIDNGQFARIVRSENTEYETAFPAVFIHFINIRYLVQQQRIGEGRATMRVRFILDTLNNSDPERECDPFIVFQRLNIAIQDAKDREPALGERCNLTYFDMPQTTNMLQAYWIDYEVWFRETSAWKYRNWVERYLVMPPFTQHGDAPQHDSSGHGRHPHPSYEEATGFEPSVEVEEPDRNEGGEEDDDEP</sequence>
<evidence type="ECO:0000256" key="1">
    <source>
        <dbReference type="SAM" id="MobiDB-lite"/>
    </source>
</evidence>
<reference evidence="2" key="1">
    <citation type="journal article" date="2021" name="Proc. Natl. Acad. Sci. U.S.A.">
        <title>A Catalog of Tens of Thousands of Viruses from Human Metagenomes Reveals Hidden Associations with Chronic Diseases.</title>
        <authorList>
            <person name="Tisza M.J."/>
            <person name="Buck C.B."/>
        </authorList>
    </citation>
    <scope>NUCLEOTIDE SEQUENCE</scope>
    <source>
        <strain evidence="2">Ct5rm7</strain>
    </source>
</reference>
<proteinExistence type="predicted"/>